<protein>
    <submittedName>
        <fullName evidence="1">Uncharacterized protein</fullName>
    </submittedName>
</protein>
<dbReference type="AlphaFoldDB" id="A0A0E9XSG3"/>
<sequence length="89" mass="9741">MTGRLLFTSCSNTSTSELLKFFLHLESGSPPSLDFCLGIIDFALNFSFQYLCAHGPAVSCPFMGTSGAFTYEEQMAGAFHLRGQWDSSL</sequence>
<proteinExistence type="predicted"/>
<reference evidence="1" key="2">
    <citation type="journal article" date="2015" name="Fish Shellfish Immunol.">
        <title>Early steps in the European eel (Anguilla anguilla)-Vibrio vulnificus interaction in the gills: Role of the RtxA13 toxin.</title>
        <authorList>
            <person name="Callol A."/>
            <person name="Pajuelo D."/>
            <person name="Ebbesson L."/>
            <person name="Teles M."/>
            <person name="MacKenzie S."/>
            <person name="Amaro C."/>
        </authorList>
    </citation>
    <scope>NUCLEOTIDE SEQUENCE</scope>
</reference>
<organism evidence="1">
    <name type="scientific">Anguilla anguilla</name>
    <name type="common">European freshwater eel</name>
    <name type="synonym">Muraena anguilla</name>
    <dbReference type="NCBI Taxonomy" id="7936"/>
    <lineage>
        <taxon>Eukaryota</taxon>
        <taxon>Metazoa</taxon>
        <taxon>Chordata</taxon>
        <taxon>Craniata</taxon>
        <taxon>Vertebrata</taxon>
        <taxon>Euteleostomi</taxon>
        <taxon>Actinopterygii</taxon>
        <taxon>Neopterygii</taxon>
        <taxon>Teleostei</taxon>
        <taxon>Anguilliformes</taxon>
        <taxon>Anguillidae</taxon>
        <taxon>Anguilla</taxon>
    </lineage>
</organism>
<evidence type="ECO:0000313" key="1">
    <source>
        <dbReference type="EMBL" id="JAI05590.1"/>
    </source>
</evidence>
<name>A0A0E9XSG3_ANGAN</name>
<dbReference type="EMBL" id="GBXM01002988">
    <property type="protein sequence ID" value="JAI05590.1"/>
    <property type="molecule type" value="Transcribed_RNA"/>
</dbReference>
<accession>A0A0E9XSG3</accession>
<reference evidence="1" key="1">
    <citation type="submission" date="2014-11" db="EMBL/GenBank/DDBJ databases">
        <authorList>
            <person name="Amaro Gonzalez C."/>
        </authorList>
    </citation>
    <scope>NUCLEOTIDE SEQUENCE</scope>
</reference>